<dbReference type="Gene3D" id="3.30.30.30">
    <property type="match status" value="1"/>
</dbReference>
<feature type="coiled-coil region" evidence="3">
    <location>
        <begin position="505"/>
        <end position="532"/>
    </location>
</feature>
<evidence type="ECO:0000256" key="2">
    <source>
        <dbReference type="ARBA" id="ARBA00022840"/>
    </source>
</evidence>
<protein>
    <recommendedName>
        <fullName evidence="7">DnaK protein</fullName>
    </recommendedName>
</protein>
<dbReference type="PRINTS" id="PR00301">
    <property type="entry name" value="HEATSHOCK70"/>
</dbReference>
<dbReference type="SUPFAM" id="SSF53067">
    <property type="entry name" value="Actin-like ATPase domain"/>
    <property type="match status" value="2"/>
</dbReference>
<feature type="region of interest" description="Disordered" evidence="4">
    <location>
        <begin position="833"/>
        <end position="876"/>
    </location>
</feature>
<evidence type="ECO:0008006" key="7">
    <source>
        <dbReference type="Google" id="ProtNLM"/>
    </source>
</evidence>
<dbReference type="InterPro" id="IPR043129">
    <property type="entry name" value="ATPase_NBD"/>
</dbReference>
<dbReference type="PANTHER" id="PTHR45639:SF4">
    <property type="entry name" value="HSC70CB, ISOFORM G"/>
    <property type="match status" value="1"/>
</dbReference>
<dbReference type="Gene3D" id="3.90.640.10">
    <property type="entry name" value="Actin, Chain A, domain 4"/>
    <property type="match status" value="1"/>
</dbReference>
<name>A0ABR2KEY7_9EUKA</name>
<dbReference type="InterPro" id="IPR013126">
    <property type="entry name" value="Hsp_70_fam"/>
</dbReference>
<accession>A0ABR2KEY7</accession>
<keyword evidence="2" id="KW-0067">ATP-binding</keyword>
<dbReference type="Proteomes" id="UP001470230">
    <property type="component" value="Unassembled WGS sequence"/>
</dbReference>
<proteinExistence type="predicted"/>
<feature type="compositionally biased region" description="Basic and acidic residues" evidence="4">
    <location>
        <begin position="833"/>
        <end position="846"/>
    </location>
</feature>
<dbReference type="Pfam" id="PF00012">
    <property type="entry name" value="HSP70"/>
    <property type="match status" value="1"/>
</dbReference>
<evidence type="ECO:0000313" key="6">
    <source>
        <dbReference type="Proteomes" id="UP001470230"/>
    </source>
</evidence>
<evidence type="ECO:0000313" key="5">
    <source>
        <dbReference type="EMBL" id="KAK8889694.1"/>
    </source>
</evidence>
<gene>
    <name evidence="5" type="ORF">M9Y10_034447</name>
</gene>
<keyword evidence="1" id="KW-0547">Nucleotide-binding</keyword>
<dbReference type="EMBL" id="JAPFFF010000005">
    <property type="protein sequence ID" value="KAK8889694.1"/>
    <property type="molecule type" value="Genomic_DNA"/>
</dbReference>
<keyword evidence="6" id="KW-1185">Reference proteome</keyword>
<comment type="caution">
    <text evidence="5">The sequence shown here is derived from an EMBL/GenBank/DDBJ whole genome shotgun (WGS) entry which is preliminary data.</text>
</comment>
<keyword evidence="3" id="KW-0175">Coiled coil</keyword>
<dbReference type="Gene3D" id="3.30.420.40">
    <property type="match status" value="2"/>
</dbReference>
<feature type="region of interest" description="Disordered" evidence="4">
    <location>
        <begin position="767"/>
        <end position="791"/>
    </location>
</feature>
<reference evidence="5 6" key="1">
    <citation type="submission" date="2024-04" db="EMBL/GenBank/DDBJ databases">
        <title>Tritrichomonas musculus Genome.</title>
        <authorList>
            <person name="Alves-Ferreira E."/>
            <person name="Grigg M."/>
            <person name="Lorenzi H."/>
            <person name="Galac M."/>
        </authorList>
    </citation>
    <scope>NUCLEOTIDE SEQUENCE [LARGE SCALE GENOMIC DNA]</scope>
    <source>
        <strain evidence="5 6">EAF2021</strain>
    </source>
</reference>
<organism evidence="5 6">
    <name type="scientific">Tritrichomonas musculus</name>
    <dbReference type="NCBI Taxonomy" id="1915356"/>
    <lineage>
        <taxon>Eukaryota</taxon>
        <taxon>Metamonada</taxon>
        <taxon>Parabasalia</taxon>
        <taxon>Tritrichomonadida</taxon>
        <taxon>Tritrichomonadidae</taxon>
        <taxon>Tritrichomonas</taxon>
    </lineage>
</organism>
<evidence type="ECO:0000256" key="4">
    <source>
        <dbReference type="SAM" id="MobiDB-lite"/>
    </source>
</evidence>
<dbReference type="PANTHER" id="PTHR45639">
    <property type="entry name" value="HSC70CB, ISOFORM G-RELATED"/>
    <property type="match status" value="1"/>
</dbReference>
<sequence>MKKNITAGIDFGNQQSIMSIPAEHGIDIVLNESSNRKTPTIVVYQEGRRLAGEFAQQQQMMNISNTITQLKRLVDLKSNLQENEQIIKNEFPFKLSSFHDGSLGIMLSNGEILAIEQVIGFYLKSLVEIIQKKNPKIEQIVLTVPSNWTENQRRTILNSAAISKVKIAELLDPATASAVTLAKIHCDRFPEEREKGLNILFIEIGDSSMNASIAKLSKKTIEMKSNITDNTLGGQYFNDVLEKYLIEKVTKQYKIDPRKNERAMIRFKQACEKAKKTLSSNPVVLFEIPSLMNDIDVTFPLKREEFNELIKTFLPKIKSNIELAIEKSGIAKEDISYVEIVGGSSRIPIFKESIKEIVGKVPKMSLDLDECFAIGAGHLSSQIDGNDIGIEIVNKNICPYSIDVQLTDHETETLNIFNEEETKLPSSFKFSFPASKTKTLKFYCNKSEIGKLEILNENQKESETEVTVSIDSFGIIKIENVSNSTFSYKPKMTFSEQEILKYQNLEEIQDKQDKLEIEIDNTKNELESLIFSTESEINSHNFDEETKKKIHSIHRWFDENEFERLSLNEYRSKIHEIKMIMNENMKKMLNGIRQSLQEALDDIQKDAERAKLSESLSLLNEISKKIELVDLFLDSPKEKLLQKDIGGLLEEAGRIRNKVENLKKMPVTVKRNAKRRRRMNGRNDRGQRFDQWSPFGVRNNFFGGFFGNPWQNDDYEYEYCYDDDDAEFEKQEQERKRQEILQKQEQERKRKILQEQERKRQELLMEQERKKQIGRGRMRRSKVNNYSSEEDDFSYLSRVKKEAQKDDEMQVRQEQEKQRQIEIENRRRAQIEQEGVRRAKEAEMQRRAANSPWSSTMHSPYGQRFNPLYQSAQPRQQRRVMPGYGYPWGF</sequence>
<evidence type="ECO:0000256" key="1">
    <source>
        <dbReference type="ARBA" id="ARBA00022741"/>
    </source>
</evidence>
<feature type="coiled-coil region" evidence="3">
    <location>
        <begin position="582"/>
        <end position="613"/>
    </location>
</feature>
<feature type="compositionally biased region" description="Basic residues" evidence="4">
    <location>
        <begin position="772"/>
        <end position="782"/>
    </location>
</feature>
<evidence type="ECO:0000256" key="3">
    <source>
        <dbReference type="SAM" id="Coils"/>
    </source>
</evidence>